<protein>
    <recommendedName>
        <fullName evidence="3">Arrestin C-terminal-like domain-containing protein</fullName>
    </recommendedName>
</protein>
<sequence>MPPVLPPPGSVPSGAGAGSGSGFVSGIEAAAASALTLANNIAFRPMTMQPAKCSKLKIRIFFDSTIFQAGGNLFGRMEITATSSRSLKLGEITVELAAYEEITSKEFTATQSDENGFWMAKKGKTTFPFAFQLPLDCPSSLVFAQTASLRYVVTGLVQVYYHGKDESILKSKEAFVVEAWDGYNPDYKLPVRASNSTKLFWGGSGPLVLEAALSEKLHTAGGNLTVEVKVKNNTTRKVQGLRLGVHRRLEMVSNQGNGQEDPGQNIDTVSVSEVVGTQEFKSSSYLFDTGEERTMTVNMIVPGNARAIRGTALFEVTCFVVVSVILGTFSGELSVEIPVKICHPASLTPAPKPKLGENLLPHHYNLVDEDMDLEPDLPTQSNRRVGSNDSFAAPITSGYEAGSNGNQRELPWGADGSDNKQNEYSGIGRQGEWSQDARELSPANSITSIRSLLASPKQKLSKLADKIQRSTSPSSSGHIQHEHRHGSKHLDDPNGQGRRMIAKSPPLGPALPIAYVPAVERVRYTPFQPPPTTKAKEFLKAAAQYQQEMTRSGALSGLGDDNVEFDLDDNKMASAIHQWISKKESEGQYGAAQGMNRGRSISPIQIPGTSPHRRRPVLGRIDTQVGSFTSQYSPTGEGSPQSYDSPVASYTNQTTSRFLHHAHRQPAAPQTEAFGSDPEDCLTDPPLFAKPLPLPSPPPTGPPMRAEATMKASRARSLSPVPVPMQTPESLALAKQAFERVKSIASPVQEHMMDAAAAPAGAGRSATQPGSEVPAPTLPPLRTSNPDIKVPMPMKSPSSSNFGSSPSGLSRLLNNSVDTTQTPRPVRDGSGPRPGHVYDTSNGPPPPHPQFDSSPELRHVPLNRPLPIPAPKPRHLNNNNGSPGSRMGPSSGSRDLGTRSRADPAAQHVPVPIPGGGYSRNPQPTAVTTTSSFSSRHEQPTTTRSSGHLPERERENGGLMRPGTIQQNAYLKPGGAPKGGTKALGQSATTMTTGKAGGATAGAGHGSGFVYPKTARKPVAGVKPAVAAKPKGLVPQSTSPGQVMARPPHANSEHNNNNNNSNNNTTITVMDLKNHVKVDQRPRQHKQGVSPEHGASSLEKPLVSVTAATRAPQVIMESSQMTQVVVGFETQEDDDFMMVSEEVSENELVSGCGEGTLSQQETEEPVLQDSGNDIRAQAIAEATSIRATGAHTGGYVVNTGKLRQVIKDSNSNGSSSSHGNSNSSNGGSSSGQLIQALADGAYNAASAAVSGL</sequence>
<dbReference type="InterPro" id="IPR011021">
    <property type="entry name" value="Arrestin-like_N"/>
</dbReference>
<dbReference type="SMART" id="SM01017">
    <property type="entry name" value="Arrestin_C"/>
    <property type="match status" value="1"/>
</dbReference>
<dbReference type="AlphaFoldDB" id="A0A9P6LSZ9"/>
<gene>
    <name evidence="4" type="ORF">BGZ65_003821</name>
</gene>
<name>A0A9P6LSZ9_9FUNG</name>
<dbReference type="OrthoDB" id="298939at2759"/>
<dbReference type="PANTHER" id="PTHR11792:SF17">
    <property type="entry name" value="KURTZ ARRESTIN"/>
    <property type="match status" value="1"/>
</dbReference>
<dbReference type="EMBL" id="JAAAHW010009924">
    <property type="protein sequence ID" value="KAF9934353.1"/>
    <property type="molecule type" value="Genomic_DNA"/>
</dbReference>
<feature type="compositionally biased region" description="Low complexity" evidence="2">
    <location>
        <begin position="971"/>
        <end position="986"/>
    </location>
</feature>
<keyword evidence="5" id="KW-1185">Reference proteome</keyword>
<proteinExistence type="inferred from homology"/>
<feature type="compositionally biased region" description="Polar residues" evidence="2">
    <location>
        <begin position="812"/>
        <end position="823"/>
    </location>
</feature>
<feature type="region of interest" description="Disordered" evidence="2">
    <location>
        <begin position="372"/>
        <end position="442"/>
    </location>
</feature>
<feature type="non-terminal residue" evidence="4">
    <location>
        <position position="1252"/>
    </location>
</feature>
<feature type="compositionally biased region" description="Low complexity" evidence="2">
    <location>
        <begin position="1055"/>
        <end position="1064"/>
    </location>
</feature>
<evidence type="ECO:0000259" key="3">
    <source>
        <dbReference type="SMART" id="SM01017"/>
    </source>
</evidence>
<organism evidence="4 5">
    <name type="scientific">Modicella reniformis</name>
    <dbReference type="NCBI Taxonomy" id="1440133"/>
    <lineage>
        <taxon>Eukaryota</taxon>
        <taxon>Fungi</taxon>
        <taxon>Fungi incertae sedis</taxon>
        <taxon>Mucoromycota</taxon>
        <taxon>Mortierellomycotina</taxon>
        <taxon>Mortierellomycetes</taxon>
        <taxon>Mortierellales</taxon>
        <taxon>Mortierellaceae</taxon>
        <taxon>Modicella</taxon>
    </lineage>
</organism>
<dbReference type="SUPFAM" id="SSF81296">
    <property type="entry name" value="E set domains"/>
    <property type="match status" value="2"/>
</dbReference>
<dbReference type="GO" id="GO:0002031">
    <property type="term" value="P:G protein-coupled receptor internalization"/>
    <property type="evidence" value="ECO:0007669"/>
    <property type="project" value="TreeGrafter"/>
</dbReference>
<feature type="region of interest" description="Disordered" evidence="2">
    <location>
        <begin position="1079"/>
        <end position="1098"/>
    </location>
</feature>
<feature type="region of interest" description="Disordered" evidence="2">
    <location>
        <begin position="1031"/>
        <end position="1066"/>
    </location>
</feature>
<dbReference type="InterPro" id="IPR000698">
    <property type="entry name" value="Arrestin"/>
</dbReference>
<dbReference type="InterPro" id="IPR014756">
    <property type="entry name" value="Ig_E-set"/>
</dbReference>
<dbReference type="GO" id="GO:0007165">
    <property type="term" value="P:signal transduction"/>
    <property type="evidence" value="ECO:0007669"/>
    <property type="project" value="InterPro"/>
</dbReference>
<comment type="similarity">
    <text evidence="1">Belongs to the arrestin family.</text>
</comment>
<comment type="caution">
    <text evidence="4">The sequence shown here is derived from an EMBL/GenBank/DDBJ whole genome shotgun (WGS) entry which is preliminary data.</text>
</comment>
<dbReference type="Pfam" id="PF00339">
    <property type="entry name" value="Arrestin_N"/>
    <property type="match status" value="1"/>
</dbReference>
<feature type="domain" description="Arrestin C-terminal-like" evidence="3">
    <location>
        <begin position="203"/>
        <end position="346"/>
    </location>
</feature>
<feature type="compositionally biased region" description="Polar residues" evidence="2">
    <location>
        <begin position="920"/>
        <end position="946"/>
    </location>
</feature>
<dbReference type="Proteomes" id="UP000749646">
    <property type="component" value="Unassembled WGS sequence"/>
</dbReference>
<dbReference type="GO" id="GO:0005737">
    <property type="term" value="C:cytoplasm"/>
    <property type="evidence" value="ECO:0007669"/>
    <property type="project" value="TreeGrafter"/>
</dbReference>
<feature type="compositionally biased region" description="Polar residues" evidence="2">
    <location>
        <begin position="378"/>
        <end position="390"/>
    </location>
</feature>
<dbReference type="PANTHER" id="PTHR11792">
    <property type="entry name" value="ARRESTIN"/>
    <property type="match status" value="1"/>
</dbReference>
<dbReference type="GO" id="GO:0001664">
    <property type="term" value="F:G protein-coupled receptor binding"/>
    <property type="evidence" value="ECO:0007669"/>
    <property type="project" value="TreeGrafter"/>
</dbReference>
<feature type="region of interest" description="Disordered" evidence="2">
    <location>
        <begin position="593"/>
        <end position="648"/>
    </location>
</feature>
<feature type="compositionally biased region" description="Low complexity" evidence="2">
    <location>
        <begin position="791"/>
        <end position="810"/>
    </location>
</feature>
<evidence type="ECO:0000313" key="5">
    <source>
        <dbReference type="Proteomes" id="UP000749646"/>
    </source>
</evidence>
<feature type="region of interest" description="Disordered" evidence="2">
    <location>
        <begin position="460"/>
        <end position="507"/>
    </location>
</feature>
<reference evidence="4" key="1">
    <citation type="journal article" date="2020" name="Fungal Divers.">
        <title>Resolving the Mortierellaceae phylogeny through synthesis of multi-gene phylogenetics and phylogenomics.</title>
        <authorList>
            <person name="Vandepol N."/>
            <person name="Liber J."/>
            <person name="Desiro A."/>
            <person name="Na H."/>
            <person name="Kennedy M."/>
            <person name="Barry K."/>
            <person name="Grigoriev I.V."/>
            <person name="Miller A.N."/>
            <person name="O'Donnell K."/>
            <person name="Stajich J.E."/>
            <person name="Bonito G."/>
        </authorList>
    </citation>
    <scope>NUCLEOTIDE SEQUENCE</scope>
    <source>
        <strain evidence="4">MES-2147</strain>
    </source>
</reference>
<evidence type="ECO:0000256" key="2">
    <source>
        <dbReference type="SAM" id="MobiDB-lite"/>
    </source>
</evidence>
<evidence type="ECO:0000256" key="1">
    <source>
        <dbReference type="ARBA" id="ARBA00005298"/>
    </source>
</evidence>
<dbReference type="Pfam" id="PF02752">
    <property type="entry name" value="Arrestin_C"/>
    <property type="match status" value="1"/>
</dbReference>
<feature type="region of interest" description="Disordered" evidence="2">
    <location>
        <begin position="1207"/>
        <end position="1231"/>
    </location>
</feature>
<feature type="region of interest" description="Disordered" evidence="2">
    <location>
        <begin position="756"/>
        <end position="986"/>
    </location>
</feature>
<feature type="compositionally biased region" description="Polar residues" evidence="2">
    <location>
        <begin position="469"/>
        <end position="478"/>
    </location>
</feature>
<feature type="compositionally biased region" description="Polar residues" evidence="2">
    <location>
        <begin position="624"/>
        <end position="648"/>
    </location>
</feature>
<accession>A0A9P6LSZ9</accession>
<feature type="compositionally biased region" description="Low complexity" evidence="2">
    <location>
        <begin position="877"/>
        <end position="894"/>
    </location>
</feature>
<dbReference type="InterPro" id="IPR014752">
    <property type="entry name" value="Arrestin-like_C"/>
</dbReference>
<dbReference type="InterPro" id="IPR011022">
    <property type="entry name" value="Arrestin_C-like"/>
</dbReference>
<feature type="compositionally biased region" description="Low complexity" evidence="2">
    <location>
        <begin position="1209"/>
        <end position="1231"/>
    </location>
</feature>
<dbReference type="Gene3D" id="2.60.40.640">
    <property type="match status" value="2"/>
</dbReference>
<evidence type="ECO:0000313" key="4">
    <source>
        <dbReference type="EMBL" id="KAF9934353.1"/>
    </source>
</evidence>